<keyword evidence="1" id="KW-0328">Glycosyltransferase</keyword>
<accession>A0A5D6WPI0</accession>
<dbReference type="PANTHER" id="PTHR30160">
    <property type="entry name" value="TETRAACYLDISACCHARIDE 4'-KINASE-RELATED"/>
    <property type="match status" value="1"/>
</dbReference>
<sequence>MDYLLYFFSEITRKISNYILKAVVYILFGRFEIDGVNHICVYRTANIGDMIVAVPAMREIRAHFPHAKITVLTDPGKLSRIGIKDVLANQGLYEDVVDYSEYKDGGKWTAKTLKNFIKGERRKKYDCFIQLPYARVSLWANLKHIFYAKIIGAKKATGFYMNTVECFPQAQVKFRKYTNQAESLFENLPWKPKGKPEFGFVFSDEIKENVYNKLPVFCDRDSQPILAVSFFGKKGPKLYPISNFCVLIKKWIKEFGGTVVLMGGKDQFDAAEEIRRHFEVDHVINAAGMFSIQESMFMLKKSNLLLSVDTGTAHMAAAVDTWLIEIFSAYNYPGLWVAYGDKVEVIRHDLKCSPCLKDSCVYDDEYAPCMRAIAVDEVWTKMKEIGLKIIKEEKN</sequence>
<dbReference type="GO" id="GO:0009244">
    <property type="term" value="P:lipopolysaccharide core region biosynthetic process"/>
    <property type="evidence" value="ECO:0007669"/>
    <property type="project" value="TreeGrafter"/>
</dbReference>
<evidence type="ECO:0000313" key="4">
    <source>
        <dbReference type="Proteomes" id="UP000322783"/>
    </source>
</evidence>
<evidence type="ECO:0000313" key="3">
    <source>
        <dbReference type="EMBL" id="TYZ29833.1"/>
    </source>
</evidence>
<dbReference type="GO" id="GO:0008713">
    <property type="term" value="F:ADP-heptose-lipopolysaccharide heptosyltransferase activity"/>
    <property type="evidence" value="ECO:0007669"/>
    <property type="project" value="TreeGrafter"/>
</dbReference>
<organism evidence="3 4">
    <name type="scientific">Selenomonas caprae</name>
    <dbReference type="NCBI Taxonomy" id="2606905"/>
    <lineage>
        <taxon>Bacteria</taxon>
        <taxon>Bacillati</taxon>
        <taxon>Bacillota</taxon>
        <taxon>Negativicutes</taxon>
        <taxon>Selenomonadales</taxon>
        <taxon>Selenomonadaceae</taxon>
        <taxon>Selenomonas</taxon>
    </lineage>
</organism>
<name>A0A5D6WPI0_9FIRM</name>
<reference evidence="3 4" key="1">
    <citation type="submission" date="2019-08" db="EMBL/GenBank/DDBJ databases">
        <title>Selenomonas sp. mPRGC5 and Selenomonas sp. mPRGC8 isolated from ruminal fluid of dairy goat (Capra hircus).</title>
        <authorList>
            <person name="Poothong S."/>
            <person name="Nuengjamnong C."/>
            <person name="Tanasupawat S."/>
        </authorList>
    </citation>
    <scope>NUCLEOTIDE SEQUENCE [LARGE SCALE GENOMIC DNA]</scope>
    <source>
        <strain evidence="4">mPRGC8</strain>
    </source>
</reference>
<evidence type="ECO:0000256" key="2">
    <source>
        <dbReference type="ARBA" id="ARBA00022679"/>
    </source>
</evidence>
<keyword evidence="4" id="KW-1185">Reference proteome</keyword>
<comment type="caution">
    <text evidence="3">The sequence shown here is derived from an EMBL/GenBank/DDBJ whole genome shotgun (WGS) entry which is preliminary data.</text>
</comment>
<dbReference type="CDD" id="cd03789">
    <property type="entry name" value="GT9_LPS_heptosyltransferase"/>
    <property type="match status" value="1"/>
</dbReference>
<keyword evidence="2 3" id="KW-0808">Transferase</keyword>
<dbReference type="Pfam" id="PF01075">
    <property type="entry name" value="Glyco_transf_9"/>
    <property type="match status" value="1"/>
</dbReference>
<dbReference type="RefSeq" id="WP_149188668.1">
    <property type="nucleotide sequence ID" value="NZ_VTOZ01000006.1"/>
</dbReference>
<dbReference type="SUPFAM" id="SSF53756">
    <property type="entry name" value="UDP-Glycosyltransferase/glycogen phosphorylase"/>
    <property type="match status" value="1"/>
</dbReference>
<dbReference type="Gene3D" id="3.40.50.2000">
    <property type="entry name" value="Glycogen Phosphorylase B"/>
    <property type="match status" value="2"/>
</dbReference>
<gene>
    <name evidence="3" type="ORF">FZ041_04405</name>
</gene>
<dbReference type="InterPro" id="IPR002201">
    <property type="entry name" value="Glyco_trans_9"/>
</dbReference>
<evidence type="ECO:0000256" key="1">
    <source>
        <dbReference type="ARBA" id="ARBA00022676"/>
    </source>
</evidence>
<dbReference type="GO" id="GO:0005829">
    <property type="term" value="C:cytosol"/>
    <property type="evidence" value="ECO:0007669"/>
    <property type="project" value="TreeGrafter"/>
</dbReference>
<dbReference type="InterPro" id="IPR051199">
    <property type="entry name" value="LPS_LOS_Heptosyltrfase"/>
</dbReference>
<dbReference type="PANTHER" id="PTHR30160:SF7">
    <property type="entry name" value="ADP-HEPTOSE--LPS HEPTOSYLTRANSFERASE 2"/>
    <property type="match status" value="1"/>
</dbReference>
<dbReference type="AlphaFoldDB" id="A0A5D6WPI0"/>
<dbReference type="Proteomes" id="UP000322783">
    <property type="component" value="Unassembled WGS sequence"/>
</dbReference>
<proteinExistence type="predicted"/>
<dbReference type="EMBL" id="VTOZ01000006">
    <property type="protein sequence ID" value="TYZ29833.1"/>
    <property type="molecule type" value="Genomic_DNA"/>
</dbReference>
<protein>
    <submittedName>
        <fullName evidence="3">Glycosyltransferase family 9 protein</fullName>
    </submittedName>
</protein>